<dbReference type="Pfam" id="PF02464">
    <property type="entry name" value="CinA"/>
    <property type="match status" value="1"/>
</dbReference>
<name>A0A1T4VXH7_9GAMM</name>
<dbReference type="EMBL" id="FUYB01000002">
    <property type="protein sequence ID" value="SKA69535.1"/>
    <property type="molecule type" value="Genomic_DNA"/>
</dbReference>
<organism evidence="2 3">
    <name type="scientific">Thiothrix eikelboomii</name>
    <dbReference type="NCBI Taxonomy" id="92487"/>
    <lineage>
        <taxon>Bacteria</taxon>
        <taxon>Pseudomonadati</taxon>
        <taxon>Pseudomonadota</taxon>
        <taxon>Gammaproteobacteria</taxon>
        <taxon>Thiotrichales</taxon>
        <taxon>Thiotrichaceae</taxon>
        <taxon>Thiothrix</taxon>
    </lineage>
</organism>
<dbReference type="Gene3D" id="3.90.950.20">
    <property type="entry name" value="CinA-like"/>
    <property type="match status" value="1"/>
</dbReference>
<dbReference type="STRING" id="92487.SAMN02745130_00496"/>
<dbReference type="SUPFAM" id="SSF142433">
    <property type="entry name" value="CinA-like"/>
    <property type="match status" value="1"/>
</dbReference>
<feature type="domain" description="CinA C-terminal" evidence="1">
    <location>
        <begin position="8"/>
        <end position="160"/>
    </location>
</feature>
<proteinExistence type="predicted"/>
<dbReference type="InterPro" id="IPR008136">
    <property type="entry name" value="CinA_C"/>
</dbReference>
<dbReference type="NCBIfam" id="TIGR00199">
    <property type="entry name" value="PncC_domain"/>
    <property type="match status" value="1"/>
</dbReference>
<dbReference type="AlphaFoldDB" id="A0A1T4VXH7"/>
<keyword evidence="3" id="KW-1185">Reference proteome</keyword>
<dbReference type="RefSeq" id="WP_078920997.1">
    <property type="nucleotide sequence ID" value="NZ_FUYB01000002.1"/>
</dbReference>
<dbReference type="OrthoDB" id="9801454at2"/>
<accession>A0A1T4VXH7</accession>
<dbReference type="Proteomes" id="UP000190460">
    <property type="component" value="Unassembled WGS sequence"/>
</dbReference>
<gene>
    <name evidence="2" type="ORF">SAMN02745130_00496</name>
</gene>
<evidence type="ECO:0000313" key="2">
    <source>
        <dbReference type="EMBL" id="SKA69535.1"/>
    </source>
</evidence>
<dbReference type="InterPro" id="IPR036653">
    <property type="entry name" value="CinA-like_C"/>
</dbReference>
<protein>
    <submittedName>
        <fullName evidence="2">Nicotinamide-nucleotide amidase</fullName>
    </submittedName>
</protein>
<reference evidence="3" key="1">
    <citation type="submission" date="2017-02" db="EMBL/GenBank/DDBJ databases">
        <authorList>
            <person name="Varghese N."/>
            <person name="Submissions S."/>
        </authorList>
    </citation>
    <scope>NUCLEOTIDE SEQUENCE [LARGE SCALE GENOMIC DNA]</scope>
    <source>
        <strain evidence="3">ATCC 49788</strain>
    </source>
</reference>
<evidence type="ECO:0000259" key="1">
    <source>
        <dbReference type="Pfam" id="PF02464"/>
    </source>
</evidence>
<sequence>MEANALYKLAEQLGQVLSAAEYRLVTAESCTGGGIAKICTEVAGSSAWFDCAWVTYSNQSKQDLLGVSAQTLLEHGAVSEATVVEMVQGALKRAKAQVAIAVSGIAGPTGGTVYKPVGAVCIAWLIVGQEVQAKTFYFQGDRSKIRDSAVAEALRYLLSLLQ</sequence>
<evidence type="ECO:0000313" key="3">
    <source>
        <dbReference type="Proteomes" id="UP000190460"/>
    </source>
</evidence>